<proteinExistence type="predicted"/>
<name>A0ABW1AKG6_9ACTN</name>
<evidence type="ECO:0000313" key="2">
    <source>
        <dbReference type="Proteomes" id="UP001596074"/>
    </source>
</evidence>
<dbReference type="Proteomes" id="UP001596074">
    <property type="component" value="Unassembled WGS sequence"/>
</dbReference>
<organism evidence="1 2">
    <name type="scientific">Actinomadura rugatobispora</name>
    <dbReference type="NCBI Taxonomy" id="1994"/>
    <lineage>
        <taxon>Bacteria</taxon>
        <taxon>Bacillati</taxon>
        <taxon>Actinomycetota</taxon>
        <taxon>Actinomycetes</taxon>
        <taxon>Streptosporangiales</taxon>
        <taxon>Thermomonosporaceae</taxon>
        <taxon>Actinomadura</taxon>
    </lineage>
</organism>
<reference evidence="2" key="1">
    <citation type="journal article" date="2019" name="Int. J. Syst. Evol. Microbiol.">
        <title>The Global Catalogue of Microorganisms (GCM) 10K type strain sequencing project: providing services to taxonomists for standard genome sequencing and annotation.</title>
        <authorList>
            <consortium name="The Broad Institute Genomics Platform"/>
            <consortium name="The Broad Institute Genome Sequencing Center for Infectious Disease"/>
            <person name="Wu L."/>
            <person name="Ma J."/>
        </authorList>
    </citation>
    <scope>NUCLEOTIDE SEQUENCE [LARGE SCALE GENOMIC DNA]</scope>
    <source>
        <strain evidence="2">KCTC 42087</strain>
    </source>
</reference>
<dbReference type="RefSeq" id="WP_096205768.1">
    <property type="nucleotide sequence ID" value="NZ_JBHSON010000272.1"/>
</dbReference>
<sequence length="90" mass="9762">MKVEYLLIGRGLDGKIKMDDYPKQKLLVGEVTVQAAGCGNNGTPLKTFEVDHIQHNGHVYAVAIGRSATGQEIIQFIESSGVKPIPDELL</sequence>
<protein>
    <submittedName>
        <fullName evidence="1">Uncharacterized protein</fullName>
    </submittedName>
</protein>
<comment type="caution">
    <text evidence="1">The sequence shown here is derived from an EMBL/GenBank/DDBJ whole genome shotgun (WGS) entry which is preliminary data.</text>
</comment>
<gene>
    <name evidence="1" type="ORF">ACFPZN_56270</name>
</gene>
<accession>A0ABW1AKG6</accession>
<dbReference type="EMBL" id="JBHSON010000272">
    <property type="protein sequence ID" value="MFC5755024.1"/>
    <property type="molecule type" value="Genomic_DNA"/>
</dbReference>
<evidence type="ECO:0000313" key="1">
    <source>
        <dbReference type="EMBL" id="MFC5755024.1"/>
    </source>
</evidence>
<keyword evidence="2" id="KW-1185">Reference proteome</keyword>